<sequence>MPRKKPFSNKQRKAQLQEKRAIKRGDASPPPPAKRNLKQKRRHLASRSAAAGTVDAQAVTSSRKLQSTFIKLSPAYLEKSRLIASKQPLPRPLPPTVAIFSPDDLDQANEGDARKLSCPKRPKWRYDMTKTEVEKNEEGLFKKWLDQTDQVLKEWVDRGPSPSGVEVSNQGEAVMPRAPTHFERNLEVWRQLWRVSEISQILLILLDSRCPFLHYPPSLASYLAGLPNRKIILVLTKVDISGPDRANAWSDYLKKRYPHVRIVQVESYVPKELGPNNEGTSKRGRRFEPHLPHTFRERLVQALREVHQELLQPPELIRGDEVKMKHWKPSVKTEVDWDEVLSARGDRVGQAIGGPIAPRPSAFDATAENEGLSDEKQEMVEAVEPEFLTVGLIGQPNVGKSSLLNALFGTIKVRASRTPGKTKHFQTLFWTPDVRLVDCPGLVMPNFVPMETQARIRCVLSGILPISKVSAISACVHHVSQLLPPERVFGLTHPTLSTPAAEDKRTWREPRTQDQSQKSEPTWTATDVLTAYAGAKNWVTAKAGRPDVNRAGNAILRALAEGRIRWAFWPPGTDPSVHDKAGDGIWIRSGDDAAGVGDSESDDGEEEVEQDPVLDSGGEGSEEEEDEDEGGDETNIGGRFGALALEDAVAESTEEE</sequence>
<protein>
    <submittedName>
        <fullName evidence="1">P-loop containing nucleoside triphosphate hydrolase protein</fullName>
    </submittedName>
</protein>
<evidence type="ECO:0000313" key="1">
    <source>
        <dbReference type="EMBL" id="KAF9654183.1"/>
    </source>
</evidence>
<gene>
    <name evidence="1" type="ORF">BDM02DRAFT_3195101</name>
</gene>
<reference evidence="1" key="2">
    <citation type="journal article" date="2020" name="Nat. Commun.">
        <title>Large-scale genome sequencing of mycorrhizal fungi provides insights into the early evolution of symbiotic traits.</title>
        <authorList>
            <person name="Miyauchi S."/>
            <person name="Kiss E."/>
            <person name="Kuo A."/>
            <person name="Drula E."/>
            <person name="Kohler A."/>
            <person name="Sanchez-Garcia M."/>
            <person name="Morin E."/>
            <person name="Andreopoulos B."/>
            <person name="Barry K.W."/>
            <person name="Bonito G."/>
            <person name="Buee M."/>
            <person name="Carver A."/>
            <person name="Chen C."/>
            <person name="Cichocki N."/>
            <person name="Clum A."/>
            <person name="Culley D."/>
            <person name="Crous P.W."/>
            <person name="Fauchery L."/>
            <person name="Girlanda M."/>
            <person name="Hayes R.D."/>
            <person name="Keri Z."/>
            <person name="LaButti K."/>
            <person name="Lipzen A."/>
            <person name="Lombard V."/>
            <person name="Magnuson J."/>
            <person name="Maillard F."/>
            <person name="Murat C."/>
            <person name="Nolan M."/>
            <person name="Ohm R.A."/>
            <person name="Pangilinan J."/>
            <person name="Pereira M.F."/>
            <person name="Perotto S."/>
            <person name="Peter M."/>
            <person name="Pfister S."/>
            <person name="Riley R."/>
            <person name="Sitrit Y."/>
            <person name="Stielow J.B."/>
            <person name="Szollosi G."/>
            <person name="Zifcakova L."/>
            <person name="Stursova M."/>
            <person name="Spatafora J.W."/>
            <person name="Tedersoo L."/>
            <person name="Vaario L.M."/>
            <person name="Yamada A."/>
            <person name="Yan M."/>
            <person name="Wang P."/>
            <person name="Xu J."/>
            <person name="Bruns T."/>
            <person name="Baldrian P."/>
            <person name="Vilgalys R."/>
            <person name="Dunand C."/>
            <person name="Henrissat B."/>
            <person name="Grigoriev I.V."/>
            <person name="Hibbett D."/>
            <person name="Nagy L.G."/>
            <person name="Martin F.M."/>
        </authorList>
    </citation>
    <scope>NUCLEOTIDE SEQUENCE</scope>
    <source>
        <strain evidence="1">P2</strain>
    </source>
</reference>
<dbReference type="EMBL" id="MU117961">
    <property type="protein sequence ID" value="KAF9654183.1"/>
    <property type="molecule type" value="Genomic_DNA"/>
</dbReference>
<keyword evidence="2" id="KW-1185">Reference proteome</keyword>
<accession>A0ACB6ZXS0</accession>
<name>A0ACB6ZXS0_THEGA</name>
<reference evidence="1" key="1">
    <citation type="submission" date="2019-10" db="EMBL/GenBank/DDBJ databases">
        <authorList>
            <consortium name="DOE Joint Genome Institute"/>
            <person name="Kuo A."/>
            <person name="Miyauchi S."/>
            <person name="Kiss E."/>
            <person name="Drula E."/>
            <person name="Kohler A."/>
            <person name="Sanchez-Garcia M."/>
            <person name="Andreopoulos B."/>
            <person name="Barry K.W."/>
            <person name="Bonito G."/>
            <person name="Buee M."/>
            <person name="Carver A."/>
            <person name="Chen C."/>
            <person name="Cichocki N."/>
            <person name="Clum A."/>
            <person name="Culley D."/>
            <person name="Crous P.W."/>
            <person name="Fauchery L."/>
            <person name="Girlanda M."/>
            <person name="Hayes R."/>
            <person name="Keri Z."/>
            <person name="Labutti K."/>
            <person name="Lipzen A."/>
            <person name="Lombard V."/>
            <person name="Magnuson J."/>
            <person name="Maillard F."/>
            <person name="Morin E."/>
            <person name="Murat C."/>
            <person name="Nolan M."/>
            <person name="Ohm R."/>
            <person name="Pangilinan J."/>
            <person name="Pereira M."/>
            <person name="Perotto S."/>
            <person name="Peter M."/>
            <person name="Riley R."/>
            <person name="Sitrit Y."/>
            <person name="Stielow B."/>
            <person name="Szollosi G."/>
            <person name="Zifcakova L."/>
            <person name="Stursova M."/>
            <person name="Spatafora J.W."/>
            <person name="Tedersoo L."/>
            <person name="Vaario L.-M."/>
            <person name="Yamada A."/>
            <person name="Yan M."/>
            <person name="Wang P."/>
            <person name="Xu J."/>
            <person name="Bruns T."/>
            <person name="Baldrian P."/>
            <person name="Vilgalys R."/>
            <person name="Henrissat B."/>
            <person name="Grigoriev I.V."/>
            <person name="Hibbett D."/>
            <person name="Nagy L.G."/>
            <person name="Martin F.M."/>
        </authorList>
    </citation>
    <scope>NUCLEOTIDE SEQUENCE</scope>
    <source>
        <strain evidence="1">P2</strain>
    </source>
</reference>
<comment type="caution">
    <text evidence="1">The sequence shown here is derived from an EMBL/GenBank/DDBJ whole genome shotgun (WGS) entry which is preliminary data.</text>
</comment>
<proteinExistence type="predicted"/>
<evidence type="ECO:0000313" key="2">
    <source>
        <dbReference type="Proteomes" id="UP000886501"/>
    </source>
</evidence>
<organism evidence="1 2">
    <name type="scientific">Thelephora ganbajun</name>
    <name type="common">Ganba fungus</name>
    <dbReference type="NCBI Taxonomy" id="370292"/>
    <lineage>
        <taxon>Eukaryota</taxon>
        <taxon>Fungi</taxon>
        <taxon>Dikarya</taxon>
        <taxon>Basidiomycota</taxon>
        <taxon>Agaricomycotina</taxon>
        <taxon>Agaricomycetes</taxon>
        <taxon>Thelephorales</taxon>
        <taxon>Thelephoraceae</taxon>
        <taxon>Thelephora</taxon>
    </lineage>
</organism>
<keyword evidence="1" id="KW-0378">Hydrolase</keyword>
<dbReference type="Proteomes" id="UP000886501">
    <property type="component" value="Unassembled WGS sequence"/>
</dbReference>